<comment type="caution">
    <text evidence="4">The sequence shown here is derived from an EMBL/GenBank/DDBJ whole genome shotgun (WGS) entry which is preliminary data.</text>
</comment>
<evidence type="ECO:0000256" key="1">
    <source>
        <dbReference type="ARBA" id="ARBA00023002"/>
    </source>
</evidence>
<keyword evidence="1 4" id="KW-0560">Oxidoreductase</keyword>
<dbReference type="InterPro" id="IPR050988">
    <property type="entry name" value="Mannitol_DH/Oxidoreductase"/>
</dbReference>
<dbReference type="PANTHER" id="PTHR43362:SF1">
    <property type="entry name" value="MANNITOL DEHYDROGENASE 2-RELATED"/>
    <property type="match status" value="1"/>
</dbReference>
<dbReference type="Gene3D" id="1.10.1040.10">
    <property type="entry name" value="N-(1-d-carboxylethyl)-l-norvaline Dehydrogenase, domain 2"/>
    <property type="match status" value="1"/>
</dbReference>
<feature type="domain" description="Mannitol dehydrogenase C-terminal" evidence="3">
    <location>
        <begin position="285"/>
        <end position="469"/>
    </location>
</feature>
<sequence>MNIVRLGPEALATLPADVLRPTYDRRGVTAGIVHLGAGAFHRAHQAVFIDDCIAAGDAGWGIVAASLRSPDTGDALKPQRGLYTVAERDGANEMLRVVGSVLDVLTASQAPDALLARMVDPRTRLVTLTITEKAYLRDANGDLDTAHPDILSDVATPGRPRTAHGFLVEALARRWKSGIAPFTVLSCDNLPANGRVLHRLLIEFARLRSVDLADYIEKDVACPSCMVDRIVPATTDADRARISARLGVADAWPLVTELFRQWVIEDHFPLGRPDWERFGVTMVDDVAPYETMKLRLLNGAHSAIAYLGLLCGKATVADAFADPSIQGFIQGLWTDLVPTLESADALGPEDYTRKLAARFANTALKHRTAQIANDGSQKLPQRIVAATLQRLAAGKVCGRLALVLAAWVEALGSSDVEGFTDPLDGRFRRESLSEMPPQAAVELVFDAAGIARGAAEKGHLIDMVACTLQQLRAEGVYALLLRLNNEDQGK</sequence>
<dbReference type="EC" id="1.1.1.57" evidence="4"/>
<dbReference type="AlphaFoldDB" id="A0A7W6K0Q9"/>
<gene>
    <name evidence="4" type="ORF">GGQ66_001619</name>
</gene>
<dbReference type="PANTHER" id="PTHR43362">
    <property type="entry name" value="MANNITOL DEHYDROGENASE DSF1-RELATED"/>
    <property type="match status" value="1"/>
</dbReference>
<accession>A0A7W6K0Q9</accession>
<dbReference type="GO" id="GO:0008866">
    <property type="term" value="F:fructuronate reductase activity"/>
    <property type="evidence" value="ECO:0007669"/>
    <property type="project" value="UniProtKB-EC"/>
</dbReference>
<dbReference type="InterPro" id="IPR008927">
    <property type="entry name" value="6-PGluconate_DH-like_C_sf"/>
</dbReference>
<reference evidence="4 5" key="1">
    <citation type="submission" date="2020-08" db="EMBL/GenBank/DDBJ databases">
        <title>Genomic Encyclopedia of Type Strains, Phase IV (KMG-IV): sequencing the most valuable type-strain genomes for metagenomic binning, comparative biology and taxonomic classification.</title>
        <authorList>
            <person name="Goeker M."/>
        </authorList>
    </citation>
    <scope>NUCLEOTIDE SEQUENCE [LARGE SCALE GENOMIC DNA]</scope>
    <source>
        <strain evidence="4 5">DSM 26385</strain>
    </source>
</reference>
<proteinExistence type="predicted"/>
<protein>
    <submittedName>
        <fullName evidence="4">Fructuronate reductase</fullName>
        <ecNumber evidence="4">1.1.1.57</ecNumber>
    </submittedName>
</protein>
<dbReference type="InterPro" id="IPR013118">
    <property type="entry name" value="Mannitol_DH_C"/>
</dbReference>
<evidence type="ECO:0000259" key="3">
    <source>
        <dbReference type="Pfam" id="PF08125"/>
    </source>
</evidence>
<dbReference type="Gene3D" id="3.40.50.720">
    <property type="entry name" value="NAD(P)-binding Rossmann-like Domain"/>
    <property type="match status" value="1"/>
</dbReference>
<dbReference type="RefSeq" id="WP_183791235.1">
    <property type="nucleotide sequence ID" value="NZ_JACIDU010000005.1"/>
</dbReference>
<dbReference type="InterPro" id="IPR013328">
    <property type="entry name" value="6PGD_dom2"/>
</dbReference>
<dbReference type="Proteomes" id="UP000584824">
    <property type="component" value="Unassembled WGS sequence"/>
</dbReference>
<dbReference type="EMBL" id="JACIDU010000005">
    <property type="protein sequence ID" value="MBB4103064.1"/>
    <property type="molecule type" value="Genomic_DNA"/>
</dbReference>
<dbReference type="SUPFAM" id="SSF51735">
    <property type="entry name" value="NAD(P)-binding Rossmann-fold domains"/>
    <property type="match status" value="1"/>
</dbReference>
<feature type="domain" description="Mannitol dehydrogenase N-terminal" evidence="2">
    <location>
        <begin position="31"/>
        <end position="276"/>
    </location>
</feature>
<keyword evidence="5" id="KW-1185">Reference proteome</keyword>
<dbReference type="InterPro" id="IPR036291">
    <property type="entry name" value="NAD(P)-bd_dom_sf"/>
</dbReference>
<evidence type="ECO:0000313" key="4">
    <source>
        <dbReference type="EMBL" id="MBB4103064.1"/>
    </source>
</evidence>
<evidence type="ECO:0000313" key="5">
    <source>
        <dbReference type="Proteomes" id="UP000584824"/>
    </source>
</evidence>
<dbReference type="SUPFAM" id="SSF48179">
    <property type="entry name" value="6-phosphogluconate dehydrogenase C-terminal domain-like"/>
    <property type="match status" value="1"/>
</dbReference>
<dbReference type="PRINTS" id="PR00084">
    <property type="entry name" value="MTLDHDRGNASE"/>
</dbReference>
<organism evidence="4 5">
    <name type="scientific">Allorhizobium borbori</name>
    <dbReference type="NCBI Taxonomy" id="485907"/>
    <lineage>
        <taxon>Bacteria</taxon>
        <taxon>Pseudomonadati</taxon>
        <taxon>Pseudomonadota</taxon>
        <taxon>Alphaproteobacteria</taxon>
        <taxon>Hyphomicrobiales</taxon>
        <taxon>Rhizobiaceae</taxon>
        <taxon>Rhizobium/Agrobacterium group</taxon>
        <taxon>Allorhizobium</taxon>
    </lineage>
</organism>
<evidence type="ECO:0000259" key="2">
    <source>
        <dbReference type="Pfam" id="PF01232"/>
    </source>
</evidence>
<dbReference type="Pfam" id="PF01232">
    <property type="entry name" value="Mannitol_dh"/>
    <property type="match status" value="1"/>
</dbReference>
<dbReference type="InterPro" id="IPR013131">
    <property type="entry name" value="Mannitol_DH_N"/>
</dbReference>
<name>A0A7W6K0Q9_9HYPH</name>
<dbReference type="InterPro" id="IPR000669">
    <property type="entry name" value="Mannitol_DH"/>
</dbReference>
<dbReference type="Pfam" id="PF08125">
    <property type="entry name" value="Mannitol_dh_C"/>
    <property type="match status" value="1"/>
</dbReference>